<comment type="caution">
    <text evidence="1">The sequence shown here is derived from an EMBL/GenBank/DDBJ whole genome shotgun (WGS) entry which is preliminary data.</text>
</comment>
<proteinExistence type="predicted"/>
<evidence type="ECO:0000313" key="2">
    <source>
        <dbReference type="Proteomes" id="UP001642483"/>
    </source>
</evidence>
<dbReference type="Proteomes" id="UP001642483">
    <property type="component" value="Unassembled WGS sequence"/>
</dbReference>
<reference evidence="1 2" key="1">
    <citation type="submission" date="2024-02" db="EMBL/GenBank/DDBJ databases">
        <authorList>
            <person name="Daric V."/>
            <person name="Darras S."/>
        </authorList>
    </citation>
    <scope>NUCLEOTIDE SEQUENCE [LARGE SCALE GENOMIC DNA]</scope>
</reference>
<evidence type="ECO:0000313" key="1">
    <source>
        <dbReference type="EMBL" id="CAK8682256.1"/>
    </source>
</evidence>
<organism evidence="1 2">
    <name type="scientific">Clavelina lepadiformis</name>
    <name type="common">Light-bulb sea squirt</name>
    <name type="synonym">Ascidia lepadiformis</name>
    <dbReference type="NCBI Taxonomy" id="159417"/>
    <lineage>
        <taxon>Eukaryota</taxon>
        <taxon>Metazoa</taxon>
        <taxon>Chordata</taxon>
        <taxon>Tunicata</taxon>
        <taxon>Ascidiacea</taxon>
        <taxon>Aplousobranchia</taxon>
        <taxon>Clavelinidae</taxon>
        <taxon>Clavelina</taxon>
    </lineage>
</organism>
<protein>
    <submittedName>
        <fullName evidence="1">Uncharacterized protein</fullName>
    </submittedName>
</protein>
<accession>A0ABP0FRI8</accession>
<keyword evidence="2" id="KW-1185">Reference proteome</keyword>
<sequence length="171" mass="19478">MAADNLKADIQFSMHETARASCGVEENLTPIHKPSVLELMFNLSSAYDVLTRVEPRNFSENHWTSTRFVCFRPLKWLKMRSISALHPELTVKDWSGDRVAVPFKHLEDRAIIAKTRFNRTNIRNATKCGKFECNLGSTHRRSFAAFACSLLKLVVFDLLGCCVQFKGLVEL</sequence>
<gene>
    <name evidence="1" type="ORF">CVLEPA_LOCUS12938</name>
</gene>
<dbReference type="EMBL" id="CAWYQH010000090">
    <property type="protein sequence ID" value="CAK8682256.1"/>
    <property type="molecule type" value="Genomic_DNA"/>
</dbReference>
<name>A0ABP0FRI8_CLALP</name>